<keyword evidence="1" id="KW-0645">Protease</keyword>
<feature type="domain" description="PDZ" evidence="6">
    <location>
        <begin position="321"/>
        <end position="420"/>
    </location>
</feature>
<evidence type="ECO:0000313" key="8">
    <source>
        <dbReference type="Proteomes" id="UP000002939"/>
    </source>
</evidence>
<feature type="region of interest" description="Disordered" evidence="4">
    <location>
        <begin position="121"/>
        <end position="143"/>
    </location>
</feature>
<reference evidence="7" key="1">
    <citation type="submission" date="2009-09" db="EMBL/GenBank/DDBJ databases">
        <authorList>
            <consortium name="The Broad Institute Genome Sequencing Platform"/>
            <person name="Ward D."/>
            <person name="Feldgarden M."/>
            <person name="Earl A."/>
            <person name="Young S.K."/>
            <person name="Zeng Q."/>
            <person name="Koehrsen M."/>
            <person name="Alvarado L."/>
            <person name="Berlin A."/>
            <person name="Bochicchio J."/>
            <person name="Borenstein D."/>
            <person name="Chapman S.B."/>
            <person name="Chen Z."/>
            <person name="Engels R."/>
            <person name="Freedman E."/>
            <person name="Gellesch M."/>
            <person name="Goldberg J."/>
            <person name="Griggs A."/>
            <person name="Gujja S."/>
            <person name="Heilman E."/>
            <person name="Heiman D."/>
            <person name="Hepburn T."/>
            <person name="Howarth C."/>
            <person name="Jen D."/>
            <person name="Larson L."/>
            <person name="Lewis B."/>
            <person name="Mehta T."/>
            <person name="Park D."/>
            <person name="Pearson M."/>
            <person name="Roberts A."/>
            <person name="Saif S."/>
            <person name="Shea T."/>
            <person name="Shenoy N."/>
            <person name="Sisk P."/>
            <person name="Stolte C."/>
            <person name="Sykes S."/>
            <person name="Thomson T."/>
            <person name="Walk T."/>
            <person name="White J."/>
            <person name="Yandava C."/>
            <person name="Sibley C.D."/>
            <person name="Field T.R."/>
            <person name="Grinwis M."/>
            <person name="Eshaghurshan C.S."/>
            <person name="Surette M.G."/>
            <person name="Haas B."/>
            <person name="Nusbaum C."/>
            <person name="Birren B."/>
        </authorList>
    </citation>
    <scope>NUCLEOTIDE SEQUENCE [LARGE SCALE GENOMIC DNA]</scope>
    <source>
        <strain evidence="7">ATCC 700633</strain>
    </source>
</reference>
<protein>
    <recommendedName>
        <fullName evidence="6">PDZ domain-containing protein</fullName>
    </recommendedName>
</protein>
<evidence type="ECO:0000256" key="2">
    <source>
        <dbReference type="ARBA" id="ARBA00022801"/>
    </source>
</evidence>
<dbReference type="Gene3D" id="2.40.10.120">
    <property type="match status" value="1"/>
</dbReference>
<keyword evidence="5" id="KW-1133">Transmembrane helix</keyword>
<dbReference type="Gene3D" id="2.30.42.10">
    <property type="match status" value="1"/>
</dbReference>
<keyword evidence="2" id="KW-0378">Hydrolase</keyword>
<dbReference type="Pfam" id="PF13365">
    <property type="entry name" value="Trypsin_2"/>
    <property type="match status" value="1"/>
</dbReference>
<comment type="caution">
    <text evidence="7">The sequence shown here is derived from an EMBL/GenBank/DDBJ whole genome shotgun (WGS) entry which is preliminary data.</text>
</comment>
<evidence type="ECO:0000256" key="1">
    <source>
        <dbReference type="ARBA" id="ARBA00022670"/>
    </source>
</evidence>
<feature type="transmembrane region" description="Helical" evidence="5">
    <location>
        <begin position="38"/>
        <end position="61"/>
    </location>
</feature>
<keyword evidence="5" id="KW-0472">Membrane</keyword>
<gene>
    <name evidence="7" type="ORF">HMPREF0446_00890</name>
</gene>
<dbReference type="PROSITE" id="PS50106">
    <property type="entry name" value="PDZ"/>
    <property type="match status" value="1"/>
</dbReference>
<dbReference type="SMART" id="SM00228">
    <property type="entry name" value="PDZ"/>
    <property type="match status" value="1"/>
</dbReference>
<organism evidence="7 8">
    <name type="scientific">Granulicatella elegans ATCC 700633</name>
    <dbReference type="NCBI Taxonomy" id="626369"/>
    <lineage>
        <taxon>Bacteria</taxon>
        <taxon>Bacillati</taxon>
        <taxon>Bacillota</taxon>
        <taxon>Bacilli</taxon>
        <taxon>Lactobacillales</taxon>
        <taxon>Carnobacteriaceae</taxon>
        <taxon>Granulicatella</taxon>
    </lineage>
</organism>
<dbReference type="eggNOG" id="COG0265">
    <property type="taxonomic scope" value="Bacteria"/>
</dbReference>
<reference evidence="7" key="2">
    <citation type="submission" date="2011-10" db="EMBL/GenBank/DDBJ databases">
        <title>The Genome Sequence of Granulicatella elegans ATCC 700633.</title>
        <authorList>
            <consortium name="The Broad Institute Genome Sequencing Platform"/>
            <consortium name="The Broad Institute Genome Sequencing Center for Infectious Disease"/>
            <person name="Earl A."/>
            <person name="Ward D."/>
            <person name="Feldgarden M."/>
            <person name="Gevers D."/>
            <person name="Sibley C.D."/>
            <person name="Field T.R."/>
            <person name="Grinwis M."/>
            <person name="Eshaghurshan C.S."/>
            <person name="Surette M.G."/>
            <person name="Young S.K."/>
            <person name="Zeng Q."/>
            <person name="Gargeya S."/>
            <person name="Fitzgerald M."/>
            <person name="Haas B."/>
            <person name="Abouelleil A."/>
            <person name="Alvarado L."/>
            <person name="Arachchi H.M."/>
            <person name="Berlin A."/>
            <person name="Brown A."/>
            <person name="Chapman S.B."/>
            <person name="Chen Z."/>
            <person name="Dunbar C."/>
            <person name="Freedman E."/>
            <person name="Gearin G."/>
            <person name="Goldberg J."/>
            <person name="Griggs A."/>
            <person name="Gujja S."/>
            <person name="Heiman D."/>
            <person name="Howarth C."/>
            <person name="Larson L."/>
            <person name="Lui A."/>
            <person name="MacDonald P.J.P."/>
            <person name="Montmayeur A."/>
            <person name="Murphy C."/>
            <person name="Neiman D."/>
            <person name="Pearson M."/>
            <person name="Priest M."/>
            <person name="Roberts A."/>
            <person name="Saif S."/>
            <person name="Shea T."/>
            <person name="Shenoy N."/>
            <person name="Sisk P."/>
            <person name="Stolte C."/>
            <person name="Sykes S."/>
            <person name="Wortman J."/>
            <person name="Nusbaum C."/>
            <person name="Birren B."/>
        </authorList>
    </citation>
    <scope>NUCLEOTIDE SEQUENCE [LARGE SCALE GENOMIC DNA]</scope>
    <source>
        <strain evidence="7">ATCC 700633</strain>
    </source>
</reference>
<evidence type="ECO:0000256" key="5">
    <source>
        <dbReference type="SAM" id="Phobius"/>
    </source>
</evidence>
<dbReference type="EMBL" id="ACRF02000016">
    <property type="protein sequence ID" value="EEW92902.1"/>
    <property type="molecule type" value="Genomic_DNA"/>
</dbReference>
<accession>D0BLN7</accession>
<dbReference type="Pfam" id="PF13180">
    <property type="entry name" value="PDZ_2"/>
    <property type="match status" value="1"/>
</dbReference>
<proteinExistence type="predicted"/>
<dbReference type="InterPro" id="IPR001940">
    <property type="entry name" value="Peptidase_S1C"/>
</dbReference>
<evidence type="ECO:0000256" key="4">
    <source>
        <dbReference type="SAM" id="MobiDB-lite"/>
    </source>
</evidence>
<dbReference type="SUPFAM" id="SSF50494">
    <property type="entry name" value="Trypsin-like serine proteases"/>
    <property type="match status" value="1"/>
</dbReference>
<evidence type="ECO:0000256" key="3">
    <source>
        <dbReference type="ARBA" id="ARBA00022825"/>
    </source>
</evidence>
<dbReference type="CDD" id="cd06781">
    <property type="entry name" value="cpPDZ_BsHtra-like"/>
    <property type="match status" value="1"/>
</dbReference>
<feature type="compositionally biased region" description="Polar residues" evidence="4">
    <location>
        <begin position="121"/>
        <end position="132"/>
    </location>
</feature>
<name>D0BLN7_9LACT</name>
<dbReference type="PANTHER" id="PTHR43343">
    <property type="entry name" value="PEPTIDASE S12"/>
    <property type="match status" value="1"/>
</dbReference>
<feature type="region of interest" description="Disordered" evidence="4">
    <location>
        <begin position="1"/>
        <end position="33"/>
    </location>
</feature>
<dbReference type="RefSeq" id="WP_006703163.1">
    <property type="nucleotide sequence ID" value="NZ_KI391971.1"/>
</dbReference>
<dbReference type="GO" id="GO:0004252">
    <property type="term" value="F:serine-type endopeptidase activity"/>
    <property type="evidence" value="ECO:0007669"/>
    <property type="project" value="InterPro"/>
</dbReference>
<evidence type="ECO:0000313" key="7">
    <source>
        <dbReference type="EMBL" id="EEW92902.1"/>
    </source>
</evidence>
<dbReference type="GO" id="GO:0006508">
    <property type="term" value="P:proteolysis"/>
    <property type="evidence" value="ECO:0007669"/>
    <property type="project" value="UniProtKB-KW"/>
</dbReference>
<dbReference type="Proteomes" id="UP000002939">
    <property type="component" value="Unassembled WGS sequence"/>
</dbReference>
<dbReference type="PANTHER" id="PTHR43343:SF3">
    <property type="entry name" value="PROTEASE DO-LIKE 8, CHLOROPLASTIC"/>
    <property type="match status" value="1"/>
</dbReference>
<keyword evidence="3" id="KW-0720">Serine protease</keyword>
<keyword evidence="8" id="KW-1185">Reference proteome</keyword>
<dbReference type="STRING" id="626369.HMPREF0446_00890"/>
<dbReference type="SUPFAM" id="SSF50156">
    <property type="entry name" value="PDZ domain-like"/>
    <property type="match status" value="1"/>
</dbReference>
<dbReference type="AlphaFoldDB" id="D0BLN7"/>
<dbReference type="HOGENOM" id="CLU_020120_0_2_9"/>
<dbReference type="PRINTS" id="PR00834">
    <property type="entry name" value="PROTEASES2C"/>
</dbReference>
<dbReference type="InterPro" id="IPR036034">
    <property type="entry name" value="PDZ_sf"/>
</dbReference>
<dbReference type="InterPro" id="IPR001478">
    <property type="entry name" value="PDZ"/>
</dbReference>
<dbReference type="OrthoDB" id="9758917at2"/>
<dbReference type="InterPro" id="IPR009003">
    <property type="entry name" value="Peptidase_S1_PA"/>
</dbReference>
<dbReference type="InterPro" id="IPR051201">
    <property type="entry name" value="Chloro_Bact_Ser_Proteases"/>
</dbReference>
<sequence>MTNEFHEEVENTQENTVLNEETQEPTPVEKKNTKKKKAFRSGFVGGVTGGLLAVIIGFGAMSATGTLNQLTGAKSTATSTTTVKTSPTALSNKGAGDVSDVVSNVKNAVVSVINKQSLNQNNLFGSNGQSRRQNQKTEDSDLTTASEGSGVIYKVENGYAYIVTNNHVISGSQELEVLMADGTREKAELIGADKWTDLAVLKIKADKVTTVAEFANSDEVKAGQTAIAIGSPLGTEFATSVTQGIVSAKDRSVPTDVDGDGKQDWVVNAIQTDAAINPGNSGGALVNAAGQVIGINSMKISKSSVEGIGFAIPSNEVVSIINQLEKSGKVIRPVLGISMVDLTSVSSQGRQQLELSNDVKEGVVVADVQENSSASKGGLKQYDVITEIDGKPVTGVQTLRKALYSKTVGSSMEVTYYRNGQKQTTTIQLTSSDSPSL</sequence>
<keyword evidence="5" id="KW-0812">Transmembrane</keyword>
<evidence type="ECO:0000259" key="6">
    <source>
        <dbReference type="PROSITE" id="PS50106"/>
    </source>
</evidence>